<organism evidence="1 2">
    <name type="scientific">Candidatus Collierbacteria bacterium CG09_land_8_20_14_0_10_46_12</name>
    <dbReference type="NCBI Taxonomy" id="1974533"/>
    <lineage>
        <taxon>Bacteria</taxon>
        <taxon>Candidatus Collieribacteriota</taxon>
    </lineage>
</organism>
<name>A0A2H0X1T5_9BACT</name>
<proteinExistence type="predicted"/>
<gene>
    <name evidence="1" type="ORF">COT54_00950</name>
</gene>
<dbReference type="Proteomes" id="UP000229574">
    <property type="component" value="Unassembled WGS sequence"/>
</dbReference>
<dbReference type="EMBL" id="PEYY01000039">
    <property type="protein sequence ID" value="PIS18128.1"/>
    <property type="molecule type" value="Genomic_DNA"/>
</dbReference>
<evidence type="ECO:0000313" key="2">
    <source>
        <dbReference type="Proteomes" id="UP000229574"/>
    </source>
</evidence>
<accession>A0A2H0X1T5</accession>
<sequence length="76" mass="8640">MITTQKISVSLPSHLYDYLVATVSPREISSYISQAIERTMLSDKIDNSIDSFLDLRKITPKFKSQDLLLAIHKGRT</sequence>
<evidence type="ECO:0008006" key="3">
    <source>
        <dbReference type="Google" id="ProtNLM"/>
    </source>
</evidence>
<comment type="caution">
    <text evidence="1">The sequence shown here is derived from an EMBL/GenBank/DDBJ whole genome shotgun (WGS) entry which is preliminary data.</text>
</comment>
<evidence type="ECO:0000313" key="1">
    <source>
        <dbReference type="EMBL" id="PIS18128.1"/>
    </source>
</evidence>
<protein>
    <recommendedName>
        <fullName evidence="3">CopG family transcriptional regulator</fullName>
    </recommendedName>
</protein>
<reference evidence="2" key="1">
    <citation type="submission" date="2017-09" db="EMBL/GenBank/DDBJ databases">
        <title>Depth-based differentiation of microbial function through sediment-hosted aquifers and enrichment of novel symbionts in the deep terrestrial subsurface.</title>
        <authorList>
            <person name="Probst A.J."/>
            <person name="Ladd B."/>
            <person name="Jarett J.K."/>
            <person name="Geller-Mcgrath D.E."/>
            <person name="Sieber C.M.K."/>
            <person name="Emerson J.B."/>
            <person name="Anantharaman K."/>
            <person name="Thomas B.C."/>
            <person name="Malmstrom R."/>
            <person name="Stieglmeier M."/>
            <person name="Klingl A."/>
            <person name="Woyke T."/>
            <person name="Ryan C.M."/>
            <person name="Banfield J.F."/>
        </authorList>
    </citation>
    <scope>NUCLEOTIDE SEQUENCE [LARGE SCALE GENOMIC DNA]</scope>
</reference>
<dbReference type="AlphaFoldDB" id="A0A2H0X1T5"/>